<dbReference type="InterPro" id="IPR008964">
    <property type="entry name" value="Invasin/intimin_cell_adhesion"/>
</dbReference>
<dbReference type="RefSeq" id="WP_285745632.1">
    <property type="nucleotide sequence ID" value="NZ_CP127162.1"/>
</dbReference>
<feature type="domain" description="BIG2" evidence="2">
    <location>
        <begin position="708"/>
        <end position="788"/>
    </location>
</feature>
<feature type="domain" description="BIG2" evidence="2">
    <location>
        <begin position="375"/>
        <end position="455"/>
    </location>
</feature>
<dbReference type="SMART" id="SM00635">
    <property type="entry name" value="BID_2"/>
    <property type="match status" value="9"/>
</dbReference>
<dbReference type="Gene3D" id="2.60.40.1080">
    <property type="match status" value="9"/>
</dbReference>
<feature type="domain" description="BIG2" evidence="2">
    <location>
        <begin position="625"/>
        <end position="705"/>
    </location>
</feature>
<sequence>MIKQRLAKVMAAFMALILIMTTTGLVSVNVASAADAEISKLVLSTDSLSLEIGDSSTLTATAVNSDGKSNNVTISTNWTSNDSSVASVYNGTITAKGEGTATIVAVYDGKSQAVNVKVTKKVKALTKNKQALDLRIGQEASVTLKAIYTDNTEQDASSIAEWTSSDNKVATVVNGSVRALSAGTATVTAKLGKQTVTIEVGVEVVRRIEMDHTQLSLLLKDGKQKDQQKVVLTATYPDGETKDVTADAVWSSSNEKVADAFKGNIVAYKAGTATITAEYGTKTTTLEVDVDKTRKLVASEQSFFMNINETKQIDLTAVYPDDTEVNVTEKAVWTSSNVKIADVIDGKVYANASGSATITAKYSNQTVEIPVDVEVARHLDIDKEELGLKVGGTHTFKVVAAFANGVTEEVTTKATWTSSEESVAYVENGNLTAYKSGKTTVKATYGGKTVEAAVSVDIPTKVALASKKGVVPVDGTLQANVIATYTEDREEIVTDKAEWSSSNEKIAEVTSGGLITGIKTGKATITAKYQGKTLTMTVEVGLASGLQADVPIVALLSKETYQLKLTASDEYGNEQDVSNDATWKSSSARIADVKKGLITAYGKGKTNITAEYGDQKVTIAVEVDVIERMEISESSLSLKSGDTIDLTLNVMLSDGSTRDVTDAAEWKTNSYKVATVSKGKVKAVDYGKAKITVKYGSKSESVPVDVDTLKYLQTDEVSLTLKKGQTVKITAEATYADGSEADVSKPAMWTSSRITVASVKDGTIRATGKGKATITVSFAGKKSKVSLVVTE</sequence>
<evidence type="ECO:0000256" key="1">
    <source>
        <dbReference type="SAM" id="SignalP"/>
    </source>
</evidence>
<feature type="domain" description="BIG2" evidence="2">
    <location>
        <begin position="458"/>
        <end position="539"/>
    </location>
</feature>
<dbReference type="SUPFAM" id="SSF49373">
    <property type="entry name" value="Invasin/intimin cell-adhesion fragments"/>
    <property type="match status" value="9"/>
</dbReference>
<name>A0ABY8X394_9BACL</name>
<reference evidence="3 4" key="1">
    <citation type="submission" date="2023-06" db="EMBL/GenBank/DDBJ databases">
        <title>Paenibacillus polygonum sp. nov., an endophytic bacterium, isolated from Polygonum lapathifolium L. in Nanji Wetland National Nature Reserve, South of Poyang Lake, Jiangxi Province, China.</title>
        <authorList>
            <person name="Yu Z."/>
        </authorList>
    </citation>
    <scope>NUCLEOTIDE SEQUENCE [LARGE SCALE GENOMIC DNA]</scope>
    <source>
        <strain evidence="3 4">C31</strain>
    </source>
</reference>
<feature type="domain" description="BIG2" evidence="2">
    <location>
        <begin position="121"/>
        <end position="201"/>
    </location>
</feature>
<feature type="domain" description="BIG2" evidence="2">
    <location>
        <begin position="204"/>
        <end position="289"/>
    </location>
</feature>
<evidence type="ECO:0000259" key="2">
    <source>
        <dbReference type="SMART" id="SM00635"/>
    </source>
</evidence>
<dbReference type="InterPro" id="IPR003343">
    <property type="entry name" value="Big_2"/>
</dbReference>
<accession>A0ABY8X394</accession>
<feature type="chain" id="PRO_5047391774" evidence="1">
    <location>
        <begin position="34"/>
        <end position="791"/>
    </location>
</feature>
<protein>
    <submittedName>
        <fullName evidence="3">Ig-like domain-containing protein</fullName>
    </submittedName>
</protein>
<feature type="domain" description="BIG2" evidence="2">
    <location>
        <begin position="290"/>
        <end position="372"/>
    </location>
</feature>
<dbReference type="EMBL" id="CP127162">
    <property type="protein sequence ID" value="WIV19488.1"/>
    <property type="molecule type" value="Genomic_DNA"/>
</dbReference>
<keyword evidence="1" id="KW-0732">Signal</keyword>
<keyword evidence="4" id="KW-1185">Reference proteome</keyword>
<feature type="domain" description="BIG2" evidence="2">
    <location>
        <begin position="37"/>
        <end position="117"/>
    </location>
</feature>
<evidence type="ECO:0000313" key="3">
    <source>
        <dbReference type="EMBL" id="WIV19488.1"/>
    </source>
</evidence>
<organism evidence="3 4">
    <name type="scientific">Paenibacillus polygoni</name>
    <dbReference type="NCBI Taxonomy" id="3050112"/>
    <lineage>
        <taxon>Bacteria</taxon>
        <taxon>Bacillati</taxon>
        <taxon>Bacillota</taxon>
        <taxon>Bacilli</taxon>
        <taxon>Bacillales</taxon>
        <taxon>Paenibacillaceae</taxon>
        <taxon>Paenibacillus</taxon>
    </lineage>
</organism>
<feature type="signal peptide" evidence="1">
    <location>
        <begin position="1"/>
        <end position="33"/>
    </location>
</feature>
<feature type="domain" description="BIG2" evidence="2">
    <location>
        <begin position="549"/>
        <end position="622"/>
    </location>
</feature>
<evidence type="ECO:0000313" key="4">
    <source>
        <dbReference type="Proteomes" id="UP001236415"/>
    </source>
</evidence>
<gene>
    <name evidence="3" type="ORF">QPK24_01670</name>
</gene>
<dbReference type="Proteomes" id="UP001236415">
    <property type="component" value="Chromosome"/>
</dbReference>
<dbReference type="Pfam" id="PF02368">
    <property type="entry name" value="Big_2"/>
    <property type="match status" value="4"/>
</dbReference>
<proteinExistence type="predicted"/>